<protein>
    <submittedName>
        <fullName evidence="1">Uncharacterized protein</fullName>
    </submittedName>
</protein>
<comment type="caution">
    <text evidence="1">The sequence shown here is derived from an EMBL/GenBank/DDBJ whole genome shotgun (WGS) entry which is preliminary data.</text>
</comment>
<evidence type="ECO:0000313" key="2">
    <source>
        <dbReference type="Proteomes" id="UP001143910"/>
    </source>
</evidence>
<gene>
    <name evidence="1" type="ORF">NQ176_g10287</name>
</gene>
<evidence type="ECO:0000313" key="1">
    <source>
        <dbReference type="EMBL" id="KAJ2966141.1"/>
    </source>
</evidence>
<organism evidence="1 2">
    <name type="scientific">Zarea fungicola</name>
    <dbReference type="NCBI Taxonomy" id="93591"/>
    <lineage>
        <taxon>Eukaryota</taxon>
        <taxon>Fungi</taxon>
        <taxon>Dikarya</taxon>
        <taxon>Ascomycota</taxon>
        <taxon>Pezizomycotina</taxon>
        <taxon>Sordariomycetes</taxon>
        <taxon>Hypocreomycetidae</taxon>
        <taxon>Hypocreales</taxon>
        <taxon>Cordycipitaceae</taxon>
        <taxon>Zarea</taxon>
    </lineage>
</organism>
<accession>A0ACC1MIH1</accession>
<dbReference type="EMBL" id="JANJQO010002729">
    <property type="protein sequence ID" value="KAJ2966141.1"/>
    <property type="molecule type" value="Genomic_DNA"/>
</dbReference>
<dbReference type="Proteomes" id="UP001143910">
    <property type="component" value="Unassembled WGS sequence"/>
</dbReference>
<name>A0ACC1MIH1_9HYPO</name>
<sequence>MSSPFRVPFDGPGGLVGLMKGKDSLSGWDVLVSYDNVQLNALLADRARELNLGSPDTWDAIDEDPITGEVRTIVFDVKLLQPTLQFVDHQAN</sequence>
<keyword evidence="2" id="KW-1185">Reference proteome</keyword>
<reference evidence="1" key="1">
    <citation type="submission" date="2022-08" db="EMBL/GenBank/DDBJ databases">
        <title>Genome Sequence of Lecanicillium fungicola.</title>
        <authorList>
            <person name="Buettner E."/>
        </authorList>
    </citation>
    <scope>NUCLEOTIDE SEQUENCE</scope>
    <source>
        <strain evidence="1">Babe33</strain>
    </source>
</reference>
<proteinExistence type="predicted"/>